<feature type="transmembrane region" description="Helical" evidence="5">
    <location>
        <begin position="241"/>
        <end position="258"/>
    </location>
</feature>
<dbReference type="WBParaSite" id="PSU_v2.g19234.t1">
    <property type="protein sequence ID" value="PSU_v2.g19234.t1"/>
    <property type="gene ID" value="PSU_v2.g19234"/>
</dbReference>
<comment type="subcellular location">
    <subcellularLocation>
        <location evidence="1">Membrane</location>
        <topology evidence="1">Multi-pass membrane protein</topology>
    </subcellularLocation>
</comment>
<dbReference type="Proteomes" id="UP000887577">
    <property type="component" value="Unplaced"/>
</dbReference>
<keyword evidence="3 5" id="KW-1133">Transmembrane helix</keyword>
<protein>
    <submittedName>
        <fullName evidence="7">Growth hormone-inducible transmembrane protein</fullName>
    </submittedName>
</protein>
<dbReference type="PANTHER" id="PTHR23291:SF112">
    <property type="entry name" value="GROWTH HORMONE-INDUCIBLE TRANSMEMBRANE PROTEIN"/>
    <property type="match status" value="1"/>
</dbReference>
<proteinExistence type="predicted"/>
<evidence type="ECO:0000313" key="7">
    <source>
        <dbReference type="WBParaSite" id="PSU_v2.g19234.t1"/>
    </source>
</evidence>
<keyword evidence="2 5" id="KW-0812">Transmembrane</keyword>
<sequence length="353" mass="37248">MSLSRLACSRVIFPVSGPLLSSIRQLTTSTARSARFGGTGTGKFAEQFGIKARSTGPTLRERLLGPTTGKPFIYGTYALSGASVFGIGLLCYYGLGMSKGMSALDKSAIWPEYVRTRLHHTYAYLAGGLGITAAAGMAAAQSPAILRLMSGGGILAMVATMAVIVGTGMVVRSIPYENLLMKHGAWAVHCAAMGAVLAPLILVGGPVMMRAAWYTAAVVGGLSATAMCAPSEKFLMMGGPLAMGLGVVFAANIGSFFFPAHTALGAGLASVVVYGGLILFSAFLLYDTQRLIRKAEMTPNTGYQTYYNEYGQPMQVSTPNFDPINAQLSIYMDVLNIFIRMVMILGGGNQRRK</sequence>
<keyword evidence="6" id="KW-1185">Reference proteome</keyword>
<reference evidence="7" key="1">
    <citation type="submission" date="2022-11" db="UniProtKB">
        <authorList>
            <consortium name="WormBaseParasite"/>
        </authorList>
    </citation>
    <scope>IDENTIFICATION</scope>
</reference>
<feature type="transmembrane region" description="Helical" evidence="5">
    <location>
        <begin position="122"/>
        <end position="140"/>
    </location>
</feature>
<organism evidence="6 7">
    <name type="scientific">Panagrolaimus superbus</name>
    <dbReference type="NCBI Taxonomy" id="310955"/>
    <lineage>
        <taxon>Eukaryota</taxon>
        <taxon>Metazoa</taxon>
        <taxon>Ecdysozoa</taxon>
        <taxon>Nematoda</taxon>
        <taxon>Chromadorea</taxon>
        <taxon>Rhabditida</taxon>
        <taxon>Tylenchina</taxon>
        <taxon>Panagrolaimomorpha</taxon>
        <taxon>Panagrolaimoidea</taxon>
        <taxon>Panagrolaimidae</taxon>
        <taxon>Panagrolaimus</taxon>
    </lineage>
</organism>
<keyword evidence="4 5" id="KW-0472">Membrane</keyword>
<feature type="transmembrane region" description="Helical" evidence="5">
    <location>
        <begin position="264"/>
        <end position="286"/>
    </location>
</feature>
<feature type="transmembrane region" description="Helical" evidence="5">
    <location>
        <begin position="72"/>
        <end position="95"/>
    </location>
</feature>
<dbReference type="GO" id="GO:0005743">
    <property type="term" value="C:mitochondrial inner membrane"/>
    <property type="evidence" value="ECO:0007669"/>
    <property type="project" value="TreeGrafter"/>
</dbReference>
<name>A0A914YIV2_9BILA</name>
<evidence type="ECO:0000256" key="4">
    <source>
        <dbReference type="ARBA" id="ARBA00023136"/>
    </source>
</evidence>
<accession>A0A914YIV2</accession>
<feature type="transmembrane region" description="Helical" evidence="5">
    <location>
        <begin position="211"/>
        <end position="229"/>
    </location>
</feature>
<evidence type="ECO:0000313" key="6">
    <source>
        <dbReference type="Proteomes" id="UP000887577"/>
    </source>
</evidence>
<feature type="transmembrane region" description="Helical" evidence="5">
    <location>
        <begin position="183"/>
        <end position="205"/>
    </location>
</feature>
<evidence type="ECO:0000256" key="1">
    <source>
        <dbReference type="ARBA" id="ARBA00004141"/>
    </source>
</evidence>
<evidence type="ECO:0000256" key="2">
    <source>
        <dbReference type="ARBA" id="ARBA00022692"/>
    </source>
</evidence>
<evidence type="ECO:0000256" key="3">
    <source>
        <dbReference type="ARBA" id="ARBA00022989"/>
    </source>
</evidence>
<dbReference type="InterPro" id="IPR006214">
    <property type="entry name" value="Bax_inhibitor_1-related"/>
</dbReference>
<dbReference type="PANTHER" id="PTHR23291">
    <property type="entry name" value="BAX INHIBITOR-RELATED"/>
    <property type="match status" value="1"/>
</dbReference>
<evidence type="ECO:0000256" key="5">
    <source>
        <dbReference type="SAM" id="Phobius"/>
    </source>
</evidence>
<dbReference type="AlphaFoldDB" id="A0A914YIV2"/>
<dbReference type="Pfam" id="PF01027">
    <property type="entry name" value="Bax1-I"/>
    <property type="match status" value="1"/>
</dbReference>
<feature type="transmembrane region" description="Helical" evidence="5">
    <location>
        <begin position="152"/>
        <end position="171"/>
    </location>
</feature>